<dbReference type="GeneID" id="127565520"/>
<dbReference type="InterPro" id="IPR014716">
    <property type="entry name" value="Fibrinogen_a/b/g_C_1"/>
</dbReference>
<evidence type="ECO:0000259" key="3">
    <source>
        <dbReference type="PROSITE" id="PS51406"/>
    </source>
</evidence>
<reference evidence="5" key="1">
    <citation type="submission" date="2025-08" db="UniProtKB">
        <authorList>
            <consortium name="RefSeq"/>
        </authorList>
    </citation>
    <scope>IDENTIFICATION</scope>
    <source>
        <strain evidence="5">15112-1751.03</strain>
        <tissue evidence="5">Whole Adult</tissue>
    </source>
</reference>
<protein>
    <submittedName>
        <fullName evidence="5">Angiopoietin-related protein 3-like</fullName>
    </submittedName>
</protein>
<sequence length="372" mass="43316">MRKFIINVTFLFAVFRMCLAGSTTENAHSSEQKDREIIELRAELYQQQINETYVNELRSQIVLQNETKEALIQELRSQIEFQKQTNNKLQSQIDFQQETISKLLSKCNIIGNSSEEVDVSQKLEHFEDQLNQLNVRLNERDLEIQRINLKIAKAPEYEIQLQENLAKSLIDFPTSCLPFGNSSGVHQIKATGFDFFNVLCDSQAAGPGWLVIQQRVGGNESFNKDWDTYRKGFGSFDSDFFLGLEKIHHLTSSQNFELFVHFVALNSSTYNAQYDNFKIYDEDIDYQLQLGTGNMEKGLKNSNENPFSTFDRHLEYLDSLYCAERKKVTSGWWHNDCRDWNLNSFNGTDEMLHFFDVPLKKVMMLIRPKEEI</sequence>
<keyword evidence="1" id="KW-0175">Coiled coil</keyword>
<organism evidence="4 5">
    <name type="scientific">Drosophila albomicans</name>
    <name type="common">Fruit fly</name>
    <dbReference type="NCBI Taxonomy" id="7291"/>
    <lineage>
        <taxon>Eukaryota</taxon>
        <taxon>Metazoa</taxon>
        <taxon>Ecdysozoa</taxon>
        <taxon>Arthropoda</taxon>
        <taxon>Hexapoda</taxon>
        <taxon>Insecta</taxon>
        <taxon>Pterygota</taxon>
        <taxon>Neoptera</taxon>
        <taxon>Endopterygota</taxon>
        <taxon>Diptera</taxon>
        <taxon>Brachycera</taxon>
        <taxon>Muscomorpha</taxon>
        <taxon>Ephydroidea</taxon>
        <taxon>Drosophilidae</taxon>
        <taxon>Drosophila</taxon>
    </lineage>
</organism>
<dbReference type="PROSITE" id="PS51406">
    <property type="entry name" value="FIBRINOGEN_C_2"/>
    <property type="match status" value="1"/>
</dbReference>
<accession>A0A9C6SVY5</accession>
<dbReference type="PANTHER" id="PTHR19143">
    <property type="entry name" value="FIBRINOGEN/TENASCIN/ANGIOPOEITIN"/>
    <property type="match status" value="1"/>
</dbReference>
<feature type="signal peptide" evidence="2">
    <location>
        <begin position="1"/>
        <end position="20"/>
    </location>
</feature>
<feature type="chain" id="PRO_5038535563" evidence="2">
    <location>
        <begin position="21"/>
        <end position="372"/>
    </location>
</feature>
<feature type="domain" description="Fibrinogen C-terminal" evidence="3">
    <location>
        <begin position="167"/>
        <end position="370"/>
    </location>
</feature>
<dbReference type="Pfam" id="PF00147">
    <property type="entry name" value="Fibrinogen_C"/>
    <property type="match status" value="1"/>
</dbReference>
<dbReference type="SMART" id="SM00186">
    <property type="entry name" value="FBG"/>
    <property type="match status" value="1"/>
</dbReference>
<feature type="coiled-coil region" evidence="1">
    <location>
        <begin position="54"/>
        <end position="143"/>
    </location>
</feature>
<evidence type="ECO:0000313" key="4">
    <source>
        <dbReference type="Proteomes" id="UP000515160"/>
    </source>
</evidence>
<dbReference type="SUPFAM" id="SSF56496">
    <property type="entry name" value="Fibrinogen C-terminal domain-like"/>
    <property type="match status" value="1"/>
</dbReference>
<keyword evidence="4" id="KW-1185">Reference proteome</keyword>
<dbReference type="InterPro" id="IPR050373">
    <property type="entry name" value="Fibrinogen_C-term_domain"/>
</dbReference>
<evidence type="ECO:0000313" key="5">
    <source>
        <dbReference type="RefSeq" id="XP_051860295.1"/>
    </source>
</evidence>
<keyword evidence="2" id="KW-0732">Signal</keyword>
<dbReference type="InterPro" id="IPR002181">
    <property type="entry name" value="Fibrinogen_a/b/g_C_dom"/>
</dbReference>
<name>A0A9C6SVY5_DROAB</name>
<dbReference type="PANTHER" id="PTHR19143:SF327">
    <property type="entry name" value="FI21813P1-RELATED"/>
    <property type="match status" value="1"/>
</dbReference>
<dbReference type="OrthoDB" id="6145874at2759"/>
<dbReference type="AlphaFoldDB" id="A0A9C6SVY5"/>
<evidence type="ECO:0000256" key="1">
    <source>
        <dbReference type="SAM" id="Coils"/>
    </source>
</evidence>
<dbReference type="GO" id="GO:0005615">
    <property type="term" value="C:extracellular space"/>
    <property type="evidence" value="ECO:0007669"/>
    <property type="project" value="TreeGrafter"/>
</dbReference>
<gene>
    <name evidence="5" type="primary">LOC127565520</name>
</gene>
<dbReference type="InterPro" id="IPR036056">
    <property type="entry name" value="Fibrinogen-like_C"/>
</dbReference>
<proteinExistence type="predicted"/>
<evidence type="ECO:0000256" key="2">
    <source>
        <dbReference type="SAM" id="SignalP"/>
    </source>
</evidence>
<dbReference type="RefSeq" id="XP_051860295.1">
    <property type="nucleotide sequence ID" value="XM_052004335.1"/>
</dbReference>
<dbReference type="Proteomes" id="UP000515160">
    <property type="component" value="Chromosome 3"/>
</dbReference>
<dbReference type="Gene3D" id="3.90.215.10">
    <property type="entry name" value="Gamma Fibrinogen, chain A, domain 1"/>
    <property type="match status" value="1"/>
</dbReference>